<reference evidence="3" key="1">
    <citation type="submission" date="2011-06" db="EMBL/GenBank/DDBJ databases">
        <title>Complete genome sequence of Paenibacillus mucilaginosus KNP414.</title>
        <authorList>
            <person name="Wang J."/>
            <person name="Hu S."/>
            <person name="Hu X."/>
            <person name="Zhang B."/>
            <person name="Dong D."/>
            <person name="Zhang S."/>
            <person name="Zhao K."/>
            <person name="Wu D."/>
        </authorList>
    </citation>
    <scope>NUCLEOTIDE SEQUENCE [LARGE SCALE GENOMIC DNA]</scope>
    <source>
        <strain evidence="3">KNP414</strain>
    </source>
</reference>
<dbReference type="KEGG" id="pms:KNP414_01265"/>
<dbReference type="Proteomes" id="UP000006620">
    <property type="component" value="Chromosome"/>
</dbReference>
<feature type="compositionally biased region" description="Basic and acidic residues" evidence="1">
    <location>
        <begin position="20"/>
        <end position="30"/>
    </location>
</feature>
<name>F8FHC8_PAEMK</name>
<reference evidence="2 3" key="2">
    <citation type="journal article" date="2013" name="Genome Announc.">
        <title>Genome Sequence of Growth-Improving Paenibacillus mucilaginosus Strain KNP414.</title>
        <authorList>
            <person name="Lu J.J."/>
            <person name="Wang J.F."/>
            <person name="Hu X.F."/>
        </authorList>
    </citation>
    <scope>NUCLEOTIDE SEQUENCE [LARGE SCALE GENOMIC DNA]</scope>
    <source>
        <strain evidence="2 3">KNP414</strain>
    </source>
</reference>
<accession>F8FHC8</accession>
<proteinExistence type="predicted"/>
<evidence type="ECO:0000256" key="1">
    <source>
        <dbReference type="SAM" id="MobiDB-lite"/>
    </source>
</evidence>
<dbReference type="HOGENOM" id="CLU_3046092_0_0_9"/>
<dbReference type="EMBL" id="CP002869">
    <property type="protein sequence ID" value="AEI39830.1"/>
    <property type="molecule type" value="Genomic_DNA"/>
</dbReference>
<feature type="region of interest" description="Disordered" evidence="1">
    <location>
        <begin position="1"/>
        <end position="40"/>
    </location>
</feature>
<evidence type="ECO:0000313" key="2">
    <source>
        <dbReference type="EMBL" id="AEI39830.1"/>
    </source>
</evidence>
<dbReference type="AlphaFoldDB" id="F8FHC8"/>
<protein>
    <submittedName>
        <fullName evidence="2">Uncharacterized protein</fullName>
    </submittedName>
</protein>
<evidence type="ECO:0000313" key="3">
    <source>
        <dbReference type="Proteomes" id="UP000006620"/>
    </source>
</evidence>
<organism evidence="2 3">
    <name type="scientific">Paenibacillus mucilaginosus (strain KNP414)</name>
    <dbReference type="NCBI Taxonomy" id="1036673"/>
    <lineage>
        <taxon>Bacteria</taxon>
        <taxon>Bacillati</taxon>
        <taxon>Bacillota</taxon>
        <taxon>Bacilli</taxon>
        <taxon>Bacillales</taxon>
        <taxon>Paenibacillaceae</taxon>
        <taxon>Paenibacillus</taxon>
    </lineage>
</organism>
<gene>
    <name evidence="2" type="ordered locus">KNP414_01265</name>
</gene>
<sequence length="54" mass="5991">MSNNDATLRAKSSLDQEGLNETKRRTDGAVHKNSLLRDPLMLCPLTHSAPVCRK</sequence>